<dbReference type="PANTHER" id="PTHR11062">
    <property type="entry name" value="EXOSTOSIN HEPARAN SULFATE GLYCOSYLTRANSFERASE -RELATED"/>
    <property type="match status" value="1"/>
</dbReference>
<reference evidence="8 9" key="1">
    <citation type="journal article" date="2007" name="Science">
        <title>The Chlamydomonas genome reveals the evolution of key animal and plant functions.</title>
        <authorList>
            <person name="Merchant S.S."/>
            <person name="Prochnik S.E."/>
            <person name="Vallon O."/>
            <person name="Harris E.H."/>
            <person name="Karpowicz S.J."/>
            <person name="Witman G.B."/>
            <person name="Terry A."/>
            <person name="Salamov A."/>
            <person name="Fritz-Laylin L.K."/>
            <person name="Marechal-Drouard L."/>
            <person name="Marshall W.F."/>
            <person name="Qu L.H."/>
            <person name="Nelson D.R."/>
            <person name="Sanderfoot A.A."/>
            <person name="Spalding M.H."/>
            <person name="Kapitonov V.V."/>
            <person name="Ren Q."/>
            <person name="Ferris P."/>
            <person name="Lindquist E."/>
            <person name="Shapiro H."/>
            <person name="Lucas S.M."/>
            <person name="Grimwood J."/>
            <person name="Schmutz J."/>
            <person name="Cardol P."/>
            <person name="Cerutti H."/>
            <person name="Chanfreau G."/>
            <person name="Chen C.L."/>
            <person name="Cognat V."/>
            <person name="Croft M.T."/>
            <person name="Dent R."/>
            <person name="Dutcher S."/>
            <person name="Fernandez E."/>
            <person name="Fukuzawa H."/>
            <person name="Gonzalez-Ballester D."/>
            <person name="Gonzalez-Halphen D."/>
            <person name="Hallmann A."/>
            <person name="Hanikenne M."/>
            <person name="Hippler M."/>
            <person name="Inwood W."/>
            <person name="Jabbari K."/>
            <person name="Kalanon M."/>
            <person name="Kuras R."/>
            <person name="Lefebvre P.A."/>
            <person name="Lemaire S.D."/>
            <person name="Lobanov A.V."/>
            <person name="Lohr M."/>
            <person name="Manuell A."/>
            <person name="Meier I."/>
            <person name="Mets L."/>
            <person name="Mittag M."/>
            <person name="Mittelmeier T."/>
            <person name="Moroney J.V."/>
            <person name="Moseley J."/>
            <person name="Napoli C."/>
            <person name="Nedelcu A.M."/>
            <person name="Niyogi K."/>
            <person name="Novoselov S.V."/>
            <person name="Paulsen I.T."/>
            <person name="Pazour G."/>
            <person name="Purton S."/>
            <person name="Ral J.P."/>
            <person name="Riano-Pachon D.M."/>
            <person name="Riekhof W."/>
            <person name="Rymarquis L."/>
            <person name="Schroda M."/>
            <person name="Stern D."/>
            <person name="Umen J."/>
            <person name="Willows R."/>
            <person name="Wilson N."/>
            <person name="Zimmer S.L."/>
            <person name="Allmer J."/>
            <person name="Balk J."/>
            <person name="Bisova K."/>
            <person name="Chen C.J."/>
            <person name="Elias M."/>
            <person name="Gendler K."/>
            <person name="Hauser C."/>
            <person name="Lamb M.R."/>
            <person name="Ledford H."/>
            <person name="Long J.C."/>
            <person name="Minagawa J."/>
            <person name="Page M.D."/>
            <person name="Pan J."/>
            <person name="Pootakham W."/>
            <person name="Roje S."/>
            <person name="Rose A."/>
            <person name="Stahlberg E."/>
            <person name="Terauchi A.M."/>
            <person name="Yang P."/>
            <person name="Ball S."/>
            <person name="Bowler C."/>
            <person name="Dieckmann C.L."/>
            <person name="Gladyshev V.N."/>
            <person name="Green P."/>
            <person name="Jorgensen R."/>
            <person name="Mayfield S."/>
            <person name="Mueller-Roeber B."/>
            <person name="Rajamani S."/>
            <person name="Sayre R.T."/>
            <person name="Brokstein P."/>
            <person name="Dubchak I."/>
            <person name="Goodstein D."/>
            <person name="Hornick L."/>
            <person name="Huang Y.W."/>
            <person name="Jhaveri J."/>
            <person name="Luo Y."/>
            <person name="Martinez D."/>
            <person name="Ngau W.C."/>
            <person name="Otillar B."/>
            <person name="Poliakov A."/>
            <person name="Porter A."/>
            <person name="Szajkowski L."/>
            <person name="Werner G."/>
            <person name="Zhou K."/>
            <person name="Grigoriev I.V."/>
            <person name="Rokhsar D.S."/>
            <person name="Grossman A.R."/>
        </authorList>
    </citation>
    <scope>NUCLEOTIDE SEQUENCE [LARGE SCALE GENOMIC DNA]</scope>
    <source>
        <strain evidence="9">CC-503</strain>
    </source>
</reference>
<dbReference type="InterPro" id="IPR004263">
    <property type="entry name" value="Exostosin"/>
</dbReference>
<evidence type="ECO:0000256" key="4">
    <source>
        <dbReference type="PROSITE-ProRule" id="PRU00076"/>
    </source>
</evidence>
<comment type="caution">
    <text evidence="4">Lacks conserved residue(s) required for the propagation of feature annotation.</text>
</comment>
<evidence type="ECO:0000259" key="7">
    <source>
        <dbReference type="PROSITE" id="PS50026"/>
    </source>
</evidence>
<dbReference type="SMART" id="SM00181">
    <property type="entry name" value="EGF"/>
    <property type="match status" value="2"/>
</dbReference>
<comment type="similarity">
    <text evidence="2">Belongs to the glycosyltransferase 47 family.</text>
</comment>
<dbReference type="ExpressionAtlas" id="A0A2K3DZ76">
    <property type="expression patterns" value="baseline and differential"/>
</dbReference>
<dbReference type="InParanoid" id="A0A2K3DZ76"/>
<protein>
    <recommendedName>
        <fullName evidence="7">EGF-like domain-containing protein</fullName>
    </recommendedName>
</protein>
<dbReference type="PROSITE" id="PS01186">
    <property type="entry name" value="EGF_2"/>
    <property type="match status" value="2"/>
</dbReference>
<dbReference type="Pfam" id="PF03016">
    <property type="entry name" value="Exostosin_GT47"/>
    <property type="match status" value="1"/>
</dbReference>
<feature type="disulfide bond" evidence="4">
    <location>
        <begin position="107"/>
        <end position="116"/>
    </location>
</feature>
<feature type="compositionally biased region" description="Basic and acidic residues" evidence="5">
    <location>
        <begin position="129"/>
        <end position="150"/>
    </location>
</feature>
<keyword evidence="9" id="KW-1185">Reference proteome</keyword>
<feature type="chain" id="PRO_5014413728" description="EGF-like domain-containing protein" evidence="6">
    <location>
        <begin position="30"/>
        <end position="767"/>
    </location>
</feature>
<keyword evidence="6" id="KW-0732">Signal</keyword>
<accession>A0A2K3DZ76</accession>
<feature type="region of interest" description="Disordered" evidence="5">
    <location>
        <begin position="183"/>
        <end position="218"/>
    </location>
</feature>
<dbReference type="InterPro" id="IPR000742">
    <property type="entry name" value="EGF"/>
</dbReference>
<evidence type="ECO:0000256" key="6">
    <source>
        <dbReference type="SAM" id="SignalP"/>
    </source>
</evidence>
<evidence type="ECO:0000256" key="2">
    <source>
        <dbReference type="ARBA" id="ARBA00010271"/>
    </source>
</evidence>
<name>A0A2K3DZ76_CHLRE</name>
<gene>
    <name evidence="8" type="ORF">CHLRE_03g204050v5</name>
</gene>
<dbReference type="RefSeq" id="XP_042926508.1">
    <property type="nucleotide sequence ID" value="XM_043061444.1"/>
</dbReference>
<dbReference type="Proteomes" id="UP000006906">
    <property type="component" value="Chromosome 3"/>
</dbReference>
<dbReference type="EMBL" id="CM008964">
    <property type="protein sequence ID" value="PNW85819.1"/>
    <property type="molecule type" value="Genomic_DNA"/>
</dbReference>
<feature type="disulfide bond" evidence="4">
    <location>
        <begin position="88"/>
        <end position="98"/>
    </location>
</feature>
<evidence type="ECO:0000256" key="1">
    <source>
        <dbReference type="ARBA" id="ARBA00004323"/>
    </source>
</evidence>
<feature type="region of interest" description="Disordered" evidence="5">
    <location>
        <begin position="126"/>
        <end position="150"/>
    </location>
</feature>
<feature type="signal peptide" evidence="6">
    <location>
        <begin position="1"/>
        <end position="29"/>
    </location>
</feature>
<comment type="subcellular location">
    <subcellularLocation>
        <location evidence="1">Golgi apparatus membrane</location>
        <topology evidence="1">Single-pass type II membrane protein</topology>
    </subcellularLocation>
</comment>
<organism evidence="8 9">
    <name type="scientific">Chlamydomonas reinhardtii</name>
    <name type="common">Chlamydomonas smithii</name>
    <dbReference type="NCBI Taxonomy" id="3055"/>
    <lineage>
        <taxon>Eukaryota</taxon>
        <taxon>Viridiplantae</taxon>
        <taxon>Chlorophyta</taxon>
        <taxon>core chlorophytes</taxon>
        <taxon>Chlorophyceae</taxon>
        <taxon>CS clade</taxon>
        <taxon>Chlamydomonadales</taxon>
        <taxon>Chlamydomonadaceae</taxon>
        <taxon>Chlamydomonas</taxon>
    </lineage>
</organism>
<sequence>MAKLSPFARARWRLRQWCLLLQVTQLVIAVQPGGVGQLGGQQQERPWQLGEDTPVQTRCAKTKGTWCTDFFGQAPVTWKTAPRGSTECEGGCNNVGRCNYDTGYCDCAAGWTGPGCKTRQKRPCTNHFRTPEDPSTEPRSHIGPDKRDLNWTEPGVTPSRCYGVCDDDLGLCYCDGPLGRIPAPDDAPPGTPPRRRGRPLMNQFEQPTTTYDGKPTWGGGTPYEKVYGPEGYCNVTHSPWKPNCGGPEDLGGDYCDQPNEAFCPGGCSGHGACNLGFCICDEGYYGHDCARRKAGMPLLPSRIPTTPWLSREVHEPRAALEPPPSATRRRPLIYVYDMEPLYNAKMLQYRLASAWCTHRFYTSGNGTAYSPWCYGVESGLHEYLLLSEHRTFDPEEADFFYVPVYISCLIWPVLNYADFPVFYSNGGTRVMHAVNMLSEARDWIDANYPFWKRRGGRDHIWTFPHDEGACWAPNSIVSSIWLTHWGRMDPDHTSKSSFDADNYTRDFVSPRQPKGYTHLIQGHGCYDPKKDLVIPIWRPPLHYARSPLQGAPAKPRDIFLFFRGDVGKKRSMLYSRGVRQKIYNMSIANNWRQKYNVLVGDGQDVQGDYSDLLSRSLFCLVATGDGWSARTEDAVLHGCIPVVVIDGVHMKFETLFDVDSFSIRIPEADVANILTILKALPEERVRAMQANLGQVWHRYRYADLPGIADTTRATQASNAADPLVREAAELSKSAEPRFPRPFRGDPAVDDAFATIIQWLHSRIPDTR</sequence>
<dbReference type="OrthoDB" id="1924787at2759"/>
<dbReference type="KEGG" id="cre:CHLRE_03g204050v5"/>
<dbReference type="GeneID" id="5718876"/>
<dbReference type="AlphaFoldDB" id="A0A2K3DZ76"/>
<dbReference type="Gramene" id="PNW85819">
    <property type="protein sequence ID" value="PNW85819"/>
    <property type="gene ID" value="CHLRE_03g204050v5"/>
</dbReference>
<dbReference type="PANTHER" id="PTHR11062:SF268">
    <property type="entry name" value="FAMILY PROTEIN, PUTATIVE, EXPRESSED-RELATED"/>
    <property type="match status" value="1"/>
</dbReference>
<evidence type="ECO:0000256" key="3">
    <source>
        <dbReference type="ARBA" id="ARBA00023034"/>
    </source>
</evidence>
<keyword evidence="4" id="KW-0245">EGF-like domain</keyword>
<dbReference type="GO" id="GO:0016757">
    <property type="term" value="F:glycosyltransferase activity"/>
    <property type="evidence" value="ECO:0007669"/>
    <property type="project" value="InterPro"/>
</dbReference>
<dbReference type="Gene3D" id="2.10.25.10">
    <property type="entry name" value="Laminin"/>
    <property type="match status" value="1"/>
</dbReference>
<dbReference type="PROSITE" id="PS50026">
    <property type="entry name" value="EGF_3"/>
    <property type="match status" value="1"/>
</dbReference>
<dbReference type="OMA" id="DETHASC"/>
<dbReference type="FunCoup" id="A0A2K3DZ76">
    <property type="interactions" value="148"/>
</dbReference>
<dbReference type="InterPro" id="IPR040911">
    <property type="entry name" value="Exostosin_GT47"/>
</dbReference>
<keyword evidence="3" id="KW-0333">Golgi apparatus</keyword>
<dbReference type="Pfam" id="PF23106">
    <property type="entry name" value="EGF_Teneurin"/>
    <property type="match status" value="1"/>
</dbReference>
<evidence type="ECO:0000256" key="5">
    <source>
        <dbReference type="SAM" id="MobiDB-lite"/>
    </source>
</evidence>
<evidence type="ECO:0000313" key="8">
    <source>
        <dbReference type="EMBL" id="PNW85819.1"/>
    </source>
</evidence>
<dbReference type="GO" id="GO:0000139">
    <property type="term" value="C:Golgi membrane"/>
    <property type="evidence" value="ECO:0007669"/>
    <property type="project" value="UniProtKB-SubCell"/>
</dbReference>
<dbReference type="PROSITE" id="PS00022">
    <property type="entry name" value="EGF_1"/>
    <property type="match status" value="1"/>
</dbReference>
<evidence type="ECO:0000313" key="9">
    <source>
        <dbReference type="Proteomes" id="UP000006906"/>
    </source>
</evidence>
<keyword evidence="4" id="KW-1015">Disulfide bond</keyword>
<feature type="domain" description="EGF-like" evidence="7">
    <location>
        <begin position="84"/>
        <end position="117"/>
    </location>
</feature>
<proteinExistence type="inferred from homology"/>